<dbReference type="AlphaFoldDB" id="A0A2T5G7D5"/>
<evidence type="ECO:0000313" key="9">
    <source>
        <dbReference type="Proteomes" id="UP000244016"/>
    </source>
</evidence>
<evidence type="ECO:0000256" key="1">
    <source>
        <dbReference type="ARBA" id="ARBA00001947"/>
    </source>
</evidence>
<comment type="caution">
    <text evidence="8">The sequence shown here is derived from an EMBL/GenBank/DDBJ whole genome shotgun (WGS) entry which is preliminary data.</text>
</comment>
<dbReference type="PANTHER" id="PTHR39188">
    <property type="entry name" value="MEMBRANE-ASSOCIATED ZINC METALLOPROTEASE M50B"/>
    <property type="match status" value="1"/>
</dbReference>
<comment type="similarity">
    <text evidence="2">Belongs to the peptidase M50B family.</text>
</comment>
<evidence type="ECO:0000256" key="6">
    <source>
        <dbReference type="ARBA" id="ARBA00023049"/>
    </source>
</evidence>
<sequence length="293" mass="32455">MLRVFVHPLLFLFAGGAYLLGVYKEFLLLLLALVLHETFHAAAASAMGYRILSVEFLPYGGRVSLESKGYGRIASEVVVLLAGPASHALFLGLPRPWTEALLGPYASWWWEVHASLLAFNLLPAFPLDGGRIVLAALAAWLPYRRAIYAAYGVGTGLVLAGAAFALHGFRTPSLGLALYTPLLLWWNVRGLCRAEEEFLRFLWRRYRFLPEVRTFPPLPLVFPSPDVSPLAVLRHARRERYLRASFPPLGTSLPGVRCGKIANAKDVAAGMRSPPSEEEGVFLARLFDRENRG</sequence>
<dbReference type="GO" id="GO:0006508">
    <property type="term" value="P:proteolysis"/>
    <property type="evidence" value="ECO:0007669"/>
    <property type="project" value="UniProtKB-KW"/>
</dbReference>
<proteinExistence type="inferred from homology"/>
<evidence type="ECO:0000256" key="4">
    <source>
        <dbReference type="ARBA" id="ARBA00022801"/>
    </source>
</evidence>
<accession>A0A2T5G7D5</accession>
<gene>
    <name evidence="8" type="ORF">BLITH_1035</name>
</gene>
<keyword evidence="5" id="KW-0862">Zinc</keyword>
<organism evidence="8 9">
    <name type="scientific">Brockia lithotrophica</name>
    <dbReference type="NCBI Taxonomy" id="933949"/>
    <lineage>
        <taxon>Bacteria</taxon>
        <taxon>Bacillati</taxon>
        <taxon>Bacillota</taxon>
        <taxon>Bacilli</taxon>
        <taxon>Bacillales</taxon>
        <taxon>Bacillales Family X. Incertae Sedis</taxon>
        <taxon>Brockia</taxon>
    </lineage>
</organism>
<dbReference type="PANTHER" id="PTHR39188:SF3">
    <property type="entry name" value="STAGE IV SPORULATION PROTEIN FB"/>
    <property type="match status" value="1"/>
</dbReference>
<evidence type="ECO:0000256" key="2">
    <source>
        <dbReference type="ARBA" id="ARBA00007931"/>
    </source>
</evidence>
<keyword evidence="4" id="KW-0378">Hydrolase</keyword>
<dbReference type="GO" id="GO:0008237">
    <property type="term" value="F:metallopeptidase activity"/>
    <property type="evidence" value="ECO:0007669"/>
    <property type="project" value="UniProtKB-KW"/>
</dbReference>
<reference evidence="8 9" key="1">
    <citation type="submission" date="2017-08" db="EMBL/GenBank/DDBJ databases">
        <title>Burning lignite coal seam in the remote Altai Mountains harbors a hydrogen-driven thermophilic microbial community.</title>
        <authorList>
            <person name="Kadnikov V.V."/>
            <person name="Mardanov A.V."/>
            <person name="Ivasenko D."/>
            <person name="Beletsky A.V."/>
            <person name="Karnachuk O.V."/>
            <person name="Ravin N.V."/>
        </authorList>
    </citation>
    <scope>NUCLEOTIDE SEQUENCE [LARGE SCALE GENOMIC DNA]</scope>
    <source>
        <strain evidence="8">AL31</strain>
    </source>
</reference>
<evidence type="ECO:0000256" key="7">
    <source>
        <dbReference type="SAM" id="Phobius"/>
    </source>
</evidence>
<dbReference type="Proteomes" id="UP000244016">
    <property type="component" value="Unassembled WGS sequence"/>
</dbReference>
<evidence type="ECO:0000256" key="5">
    <source>
        <dbReference type="ARBA" id="ARBA00022833"/>
    </source>
</evidence>
<protein>
    <submittedName>
        <fullName evidence="8">Stage IV sporulation pro-sigma-K processing enzyme (SpoIVFB)</fullName>
    </submittedName>
</protein>
<evidence type="ECO:0000256" key="3">
    <source>
        <dbReference type="ARBA" id="ARBA00022670"/>
    </source>
</evidence>
<keyword evidence="3" id="KW-0645">Protease</keyword>
<name>A0A2T5G7D5_9BACL</name>
<feature type="transmembrane region" description="Helical" evidence="7">
    <location>
        <begin position="29"/>
        <end position="52"/>
    </location>
</feature>
<keyword evidence="6" id="KW-0482">Metalloprotease</keyword>
<comment type="cofactor">
    <cofactor evidence="1">
        <name>Zn(2+)</name>
        <dbReference type="ChEBI" id="CHEBI:29105"/>
    </cofactor>
</comment>
<keyword evidence="7" id="KW-0472">Membrane</keyword>
<keyword evidence="7" id="KW-0812">Transmembrane</keyword>
<evidence type="ECO:0000313" key="8">
    <source>
        <dbReference type="EMBL" id="PTQ52068.1"/>
    </source>
</evidence>
<dbReference type="EMBL" id="PEBW01000003">
    <property type="protein sequence ID" value="PTQ52068.1"/>
    <property type="molecule type" value="Genomic_DNA"/>
</dbReference>
<feature type="transmembrane region" description="Helical" evidence="7">
    <location>
        <begin position="148"/>
        <end position="167"/>
    </location>
</feature>
<feature type="transmembrane region" description="Helical" evidence="7">
    <location>
        <begin position="113"/>
        <end position="141"/>
    </location>
</feature>
<keyword evidence="7" id="KW-1133">Transmembrane helix</keyword>